<evidence type="ECO:0000256" key="1">
    <source>
        <dbReference type="SAM" id="Phobius"/>
    </source>
</evidence>
<dbReference type="Proteomes" id="UP000263642">
    <property type="component" value="Unassembled WGS sequence"/>
</dbReference>
<sequence>MITETSSLLAIFGLAVTLSAYLSAIRLIAIQKIQDLPGNDQKTEDKKWDLRKKLGWLTLADIPMVLSAFLLGLFLLWDYLLLDLYEGKWCKWRDQVTSKDLQEWLLFLGLWFFLIAGTVMVILHMVAWWSTAKSLLKGKKIIESEPAKESQAQSASTAIIEANTTTETPATEIKPPPEKP</sequence>
<dbReference type="AlphaFoldDB" id="A0A3D3R2H0"/>
<evidence type="ECO:0000313" key="2">
    <source>
        <dbReference type="EMBL" id="HCO22187.1"/>
    </source>
</evidence>
<dbReference type="EMBL" id="DQAY01000022">
    <property type="protein sequence ID" value="HCO22187.1"/>
    <property type="molecule type" value="Genomic_DNA"/>
</dbReference>
<organism evidence="2 3">
    <name type="scientific">Gimesia maris</name>
    <dbReference type="NCBI Taxonomy" id="122"/>
    <lineage>
        <taxon>Bacteria</taxon>
        <taxon>Pseudomonadati</taxon>
        <taxon>Planctomycetota</taxon>
        <taxon>Planctomycetia</taxon>
        <taxon>Planctomycetales</taxon>
        <taxon>Planctomycetaceae</taxon>
        <taxon>Gimesia</taxon>
    </lineage>
</organism>
<gene>
    <name evidence="2" type="ORF">DIT97_03640</name>
</gene>
<keyword evidence="1" id="KW-1133">Transmembrane helix</keyword>
<proteinExistence type="predicted"/>
<feature type="transmembrane region" description="Helical" evidence="1">
    <location>
        <begin position="104"/>
        <end position="129"/>
    </location>
</feature>
<name>A0A3D3R2H0_9PLAN</name>
<evidence type="ECO:0000313" key="3">
    <source>
        <dbReference type="Proteomes" id="UP000263642"/>
    </source>
</evidence>
<accession>A0A3D3R2H0</accession>
<reference evidence="2 3" key="1">
    <citation type="journal article" date="2018" name="Nat. Biotechnol.">
        <title>A standardized bacterial taxonomy based on genome phylogeny substantially revises the tree of life.</title>
        <authorList>
            <person name="Parks D.H."/>
            <person name="Chuvochina M."/>
            <person name="Waite D.W."/>
            <person name="Rinke C."/>
            <person name="Skarshewski A."/>
            <person name="Chaumeil P.A."/>
            <person name="Hugenholtz P."/>
        </authorList>
    </citation>
    <scope>NUCLEOTIDE SEQUENCE [LARGE SCALE GENOMIC DNA]</scope>
    <source>
        <strain evidence="2">UBA9375</strain>
    </source>
</reference>
<feature type="transmembrane region" description="Helical" evidence="1">
    <location>
        <begin position="54"/>
        <end position="77"/>
    </location>
</feature>
<feature type="transmembrane region" description="Helical" evidence="1">
    <location>
        <begin position="6"/>
        <end position="29"/>
    </location>
</feature>
<protein>
    <submittedName>
        <fullName evidence="2">Uncharacterized protein</fullName>
    </submittedName>
</protein>
<keyword evidence="1" id="KW-0472">Membrane</keyword>
<comment type="caution">
    <text evidence="2">The sequence shown here is derived from an EMBL/GenBank/DDBJ whole genome shotgun (WGS) entry which is preliminary data.</text>
</comment>
<keyword evidence="1" id="KW-0812">Transmembrane</keyword>